<dbReference type="Proteomes" id="UP001159428">
    <property type="component" value="Unassembled WGS sequence"/>
</dbReference>
<reference evidence="1 2" key="1">
    <citation type="submission" date="2022-05" db="EMBL/GenBank/DDBJ databases">
        <authorList>
            <consortium name="Genoscope - CEA"/>
            <person name="William W."/>
        </authorList>
    </citation>
    <scope>NUCLEOTIDE SEQUENCE [LARGE SCALE GENOMIC DNA]</scope>
</reference>
<evidence type="ECO:0000313" key="1">
    <source>
        <dbReference type="EMBL" id="CAH3036621.1"/>
    </source>
</evidence>
<evidence type="ECO:0008006" key="3">
    <source>
        <dbReference type="Google" id="ProtNLM"/>
    </source>
</evidence>
<dbReference type="PANTHER" id="PTHR46289:SF14">
    <property type="entry name" value="DUF4371 DOMAIN-CONTAINING PROTEIN"/>
    <property type="match status" value="1"/>
</dbReference>
<dbReference type="InterPro" id="IPR052958">
    <property type="entry name" value="IFN-induced_PKR_regulator"/>
</dbReference>
<accession>A0AAU9VVA1</accession>
<evidence type="ECO:0000313" key="2">
    <source>
        <dbReference type="Proteomes" id="UP001159428"/>
    </source>
</evidence>
<sequence length="174" mass="19659">MMTTMRQSSSFLKHHTAKMGDTEALPGQLSFLEVMLKEKVSCFNEILLAVSKSPEPEKRLIQVVQNICKLHAVNPATSAAGERSFSSARRLKTWLRSRMGGERFSNLAALNGHKQITDSVSIADVAQEFVSRNENRKRNFGEQLQDEARENKRYGFFRVSAAIIREHSDKTTTD</sequence>
<gene>
    <name evidence="1" type="ORF">PMEA_00016991</name>
</gene>
<comment type="caution">
    <text evidence="1">The sequence shown here is derived from an EMBL/GenBank/DDBJ whole genome shotgun (WGS) entry which is preliminary data.</text>
</comment>
<proteinExistence type="predicted"/>
<dbReference type="AlphaFoldDB" id="A0AAU9VVA1"/>
<organism evidence="1 2">
    <name type="scientific">Pocillopora meandrina</name>
    <dbReference type="NCBI Taxonomy" id="46732"/>
    <lineage>
        <taxon>Eukaryota</taxon>
        <taxon>Metazoa</taxon>
        <taxon>Cnidaria</taxon>
        <taxon>Anthozoa</taxon>
        <taxon>Hexacorallia</taxon>
        <taxon>Scleractinia</taxon>
        <taxon>Astrocoeniina</taxon>
        <taxon>Pocilloporidae</taxon>
        <taxon>Pocillopora</taxon>
    </lineage>
</organism>
<dbReference type="PANTHER" id="PTHR46289">
    <property type="entry name" value="52 KDA REPRESSOR OF THE INHIBITOR OF THE PROTEIN KINASE-LIKE PROTEIN-RELATED"/>
    <property type="match status" value="1"/>
</dbReference>
<keyword evidence="2" id="KW-1185">Reference proteome</keyword>
<protein>
    <recommendedName>
        <fullName evidence="3">HAT C-terminal dimerisation domain-containing protein</fullName>
    </recommendedName>
</protein>
<dbReference type="EMBL" id="CALNXJ010000003">
    <property type="protein sequence ID" value="CAH3036621.1"/>
    <property type="molecule type" value="Genomic_DNA"/>
</dbReference>
<name>A0AAU9VVA1_9CNID</name>